<dbReference type="Pfam" id="PF00248">
    <property type="entry name" value="Aldo_ket_red"/>
    <property type="match status" value="1"/>
</dbReference>
<accession>A0A2U3KVH8</accession>
<organism evidence="2 3">
    <name type="scientific">Candidatus Sulfotelmatobacter kueseliae</name>
    <dbReference type="NCBI Taxonomy" id="2042962"/>
    <lineage>
        <taxon>Bacteria</taxon>
        <taxon>Pseudomonadati</taxon>
        <taxon>Acidobacteriota</taxon>
        <taxon>Terriglobia</taxon>
        <taxon>Terriglobales</taxon>
        <taxon>Candidatus Korobacteraceae</taxon>
        <taxon>Candidatus Sulfotelmatobacter</taxon>
    </lineage>
</organism>
<dbReference type="GO" id="GO:0016491">
    <property type="term" value="F:oxidoreductase activity"/>
    <property type="evidence" value="ECO:0007669"/>
    <property type="project" value="InterPro"/>
</dbReference>
<feature type="domain" description="NADP-dependent oxidoreductase" evidence="1">
    <location>
        <begin position="55"/>
        <end position="255"/>
    </location>
</feature>
<dbReference type="PANTHER" id="PTHR43312:SF1">
    <property type="entry name" value="NADP-DEPENDENT OXIDOREDUCTASE DOMAIN-CONTAINING PROTEIN"/>
    <property type="match status" value="1"/>
</dbReference>
<evidence type="ECO:0000313" key="2">
    <source>
        <dbReference type="EMBL" id="SPF43567.1"/>
    </source>
</evidence>
<dbReference type="Gene3D" id="3.20.20.100">
    <property type="entry name" value="NADP-dependent oxidoreductase domain"/>
    <property type="match status" value="1"/>
</dbReference>
<dbReference type="EMBL" id="OMOD01000144">
    <property type="protein sequence ID" value="SPF43567.1"/>
    <property type="molecule type" value="Genomic_DNA"/>
</dbReference>
<dbReference type="Proteomes" id="UP000238701">
    <property type="component" value="Unassembled WGS sequence"/>
</dbReference>
<reference evidence="3" key="1">
    <citation type="submission" date="2018-02" db="EMBL/GenBank/DDBJ databases">
        <authorList>
            <person name="Hausmann B."/>
        </authorList>
    </citation>
    <scope>NUCLEOTIDE SEQUENCE [LARGE SCALE GENOMIC DNA]</scope>
    <source>
        <strain evidence="3">Peat soil MAG SbA1</strain>
    </source>
</reference>
<evidence type="ECO:0000259" key="1">
    <source>
        <dbReference type="Pfam" id="PF00248"/>
    </source>
</evidence>
<dbReference type="InterPro" id="IPR020471">
    <property type="entry name" value="AKR"/>
</dbReference>
<dbReference type="InterPro" id="IPR036812">
    <property type="entry name" value="NAD(P)_OxRdtase_dom_sf"/>
</dbReference>
<evidence type="ECO:0000313" key="3">
    <source>
        <dbReference type="Proteomes" id="UP000238701"/>
    </source>
</evidence>
<dbReference type="OrthoDB" id="9804790at2"/>
<protein>
    <submittedName>
        <fullName evidence="2">Oxidoreductase, aldo/keto reductase family</fullName>
    </submittedName>
</protein>
<dbReference type="PRINTS" id="PR00069">
    <property type="entry name" value="ALDKETRDTASE"/>
</dbReference>
<dbReference type="InterPro" id="IPR023210">
    <property type="entry name" value="NADP_OxRdtase_dom"/>
</dbReference>
<sequence>MRRREFLIRSASGLGAAWLSSKSILQAIADQPLPAKFSASDTVTLGSTGIKTSRLAMGTGTVGSEHHSHQTALGVKGLSDLLLNGYNHGLRFFDAADSYGSHPHVAEALKHVPRDQVTVLTKTFSRDPASARADLDRFRRELGSDYLDVCLMHCVTEADWTDRYRGVMDVLSEAKEKGIIRTHGCSCHSIEALRAAAKSPWVEIDLARINPIGAYMDADPATVVGVLKEMKAAGKAVVGMKILGQGTLRNRQDEAIKYALSLGVLDAFTIGAESKAEQEDLIRRIAAA</sequence>
<dbReference type="PANTHER" id="PTHR43312">
    <property type="entry name" value="D-THREO-ALDOSE 1-DEHYDROGENASE"/>
    <property type="match status" value="1"/>
</dbReference>
<dbReference type="InterPro" id="IPR053135">
    <property type="entry name" value="AKR2_Oxidoreductase"/>
</dbReference>
<dbReference type="SUPFAM" id="SSF51430">
    <property type="entry name" value="NAD(P)-linked oxidoreductase"/>
    <property type="match status" value="1"/>
</dbReference>
<gene>
    <name evidence="2" type="ORF">SBA1_50019</name>
</gene>
<dbReference type="CDD" id="cd19100">
    <property type="entry name" value="AKR_unchar"/>
    <property type="match status" value="1"/>
</dbReference>
<name>A0A2U3KVH8_9BACT</name>
<dbReference type="AlphaFoldDB" id="A0A2U3KVH8"/>
<proteinExistence type="predicted"/>